<dbReference type="SUPFAM" id="SSF51905">
    <property type="entry name" value="FAD/NAD(P)-binding domain"/>
    <property type="match status" value="1"/>
</dbReference>
<sequence>MPSDTLVLAKNVLAFLVTYLPQAALQRLAAAYHRWTWHARDDAKTVVVLGGSFAGIELVRRLCETLPTGYRVVLIEKNSHLNYSFVFPRFAVMSGQEHKAFIPYDDFERGVPAGMLSRVRDVAVGITENQVLLKSGLPVAYDLLAIATGSSQPLPAQAASTDLEDACEELRRVQQLIEQSQRIAVVGGGAVGVELAGDIKDFHPEKEVTLVHSRGELLGNFGSRLREHALGVLRDELGVRVVLNERPKMPAGNLVQDDSLVFSEGHKEDFDLIIGCTGQHPNSWPLKAHLPQAICPDTSLIKVQPTLQVLGSERIFAFGDVADHGGPRMARAGWLQSGIVLDNMLAMVSNKTPTRTYKPSPFIEGAIKLTLGRSRSVVYSAGSDGLDVLLPARGGRLDLDIGRAWRQYGADLGASMDSIAGKGHEEAGEARL</sequence>
<name>A0A8K0X2G3_9PEZI</name>
<evidence type="ECO:0000259" key="2">
    <source>
        <dbReference type="Pfam" id="PF07992"/>
    </source>
</evidence>
<dbReference type="InterPro" id="IPR023753">
    <property type="entry name" value="FAD/NAD-binding_dom"/>
</dbReference>
<dbReference type="InterPro" id="IPR036188">
    <property type="entry name" value="FAD/NAD-bd_sf"/>
</dbReference>
<evidence type="ECO:0000256" key="1">
    <source>
        <dbReference type="SAM" id="Coils"/>
    </source>
</evidence>
<dbReference type="GO" id="GO:0005737">
    <property type="term" value="C:cytoplasm"/>
    <property type="evidence" value="ECO:0007669"/>
    <property type="project" value="TreeGrafter"/>
</dbReference>
<evidence type="ECO:0000313" key="4">
    <source>
        <dbReference type="Proteomes" id="UP000813385"/>
    </source>
</evidence>
<dbReference type="AlphaFoldDB" id="A0A8K0X2G3"/>
<dbReference type="OrthoDB" id="202203at2759"/>
<evidence type="ECO:0000313" key="3">
    <source>
        <dbReference type="EMBL" id="KAH7359241.1"/>
    </source>
</evidence>
<accession>A0A8K0X2G3</accession>
<dbReference type="Proteomes" id="UP000813385">
    <property type="component" value="Unassembled WGS sequence"/>
</dbReference>
<feature type="domain" description="FAD/NAD(P)-binding" evidence="2">
    <location>
        <begin position="45"/>
        <end position="331"/>
    </location>
</feature>
<gene>
    <name evidence="3" type="ORF">B0T11DRAFT_228683</name>
</gene>
<dbReference type="GO" id="GO:0004174">
    <property type="term" value="F:electron-transferring-flavoprotein dehydrogenase activity"/>
    <property type="evidence" value="ECO:0007669"/>
    <property type="project" value="TreeGrafter"/>
</dbReference>
<dbReference type="Pfam" id="PF07992">
    <property type="entry name" value="Pyr_redox_2"/>
    <property type="match status" value="1"/>
</dbReference>
<comment type="caution">
    <text evidence="3">The sequence shown here is derived from an EMBL/GenBank/DDBJ whole genome shotgun (WGS) entry which is preliminary data.</text>
</comment>
<organism evidence="3 4">
    <name type="scientific">Plectosphaerella cucumerina</name>
    <dbReference type="NCBI Taxonomy" id="40658"/>
    <lineage>
        <taxon>Eukaryota</taxon>
        <taxon>Fungi</taxon>
        <taxon>Dikarya</taxon>
        <taxon>Ascomycota</taxon>
        <taxon>Pezizomycotina</taxon>
        <taxon>Sordariomycetes</taxon>
        <taxon>Hypocreomycetidae</taxon>
        <taxon>Glomerellales</taxon>
        <taxon>Plectosphaerellaceae</taxon>
        <taxon>Plectosphaerella</taxon>
    </lineage>
</organism>
<dbReference type="Gene3D" id="3.50.50.100">
    <property type="match status" value="1"/>
</dbReference>
<dbReference type="EMBL" id="JAGPXD010000004">
    <property type="protein sequence ID" value="KAH7359241.1"/>
    <property type="molecule type" value="Genomic_DNA"/>
</dbReference>
<keyword evidence="4" id="KW-1185">Reference proteome</keyword>
<dbReference type="PANTHER" id="PTHR43735:SF5">
    <property type="entry name" value="FAD_NAD(P)-BINDING DOMAIN-CONTAINING PROTEIN"/>
    <property type="match status" value="1"/>
</dbReference>
<dbReference type="PANTHER" id="PTHR43735">
    <property type="entry name" value="APOPTOSIS-INDUCING FACTOR 1"/>
    <property type="match status" value="1"/>
</dbReference>
<protein>
    <recommendedName>
        <fullName evidence="2">FAD/NAD(P)-binding domain-containing protein</fullName>
    </recommendedName>
</protein>
<proteinExistence type="predicted"/>
<reference evidence="3" key="1">
    <citation type="journal article" date="2021" name="Nat. Commun.">
        <title>Genetic determinants of endophytism in the Arabidopsis root mycobiome.</title>
        <authorList>
            <person name="Mesny F."/>
            <person name="Miyauchi S."/>
            <person name="Thiergart T."/>
            <person name="Pickel B."/>
            <person name="Atanasova L."/>
            <person name="Karlsson M."/>
            <person name="Huettel B."/>
            <person name="Barry K.W."/>
            <person name="Haridas S."/>
            <person name="Chen C."/>
            <person name="Bauer D."/>
            <person name="Andreopoulos W."/>
            <person name="Pangilinan J."/>
            <person name="LaButti K."/>
            <person name="Riley R."/>
            <person name="Lipzen A."/>
            <person name="Clum A."/>
            <person name="Drula E."/>
            <person name="Henrissat B."/>
            <person name="Kohler A."/>
            <person name="Grigoriev I.V."/>
            <person name="Martin F.M."/>
            <person name="Hacquard S."/>
        </authorList>
    </citation>
    <scope>NUCLEOTIDE SEQUENCE</scope>
    <source>
        <strain evidence="3">MPI-CAGE-AT-0016</strain>
    </source>
</reference>
<dbReference type="PRINTS" id="PR00368">
    <property type="entry name" value="FADPNR"/>
</dbReference>
<keyword evidence="1" id="KW-0175">Coiled coil</keyword>
<dbReference type="GO" id="GO:0050660">
    <property type="term" value="F:flavin adenine dinucleotide binding"/>
    <property type="evidence" value="ECO:0007669"/>
    <property type="project" value="TreeGrafter"/>
</dbReference>
<feature type="coiled-coil region" evidence="1">
    <location>
        <begin position="156"/>
        <end position="183"/>
    </location>
</feature>